<dbReference type="InterPro" id="IPR004269">
    <property type="entry name" value="Folate_rcpt"/>
</dbReference>
<evidence type="ECO:0000256" key="1">
    <source>
        <dbReference type="ARBA" id="ARBA00007932"/>
    </source>
</evidence>
<dbReference type="Gene3D" id="3.30.160.60">
    <property type="entry name" value="Classic Zinc Finger"/>
    <property type="match status" value="2"/>
</dbReference>
<dbReference type="AlphaFoldDB" id="A0AAE1ZAL7"/>
<comment type="caution">
    <text evidence="11">The sequence shown here is derived from an EMBL/GenBank/DDBJ whole genome shotgun (WGS) entry which is preliminary data.</text>
</comment>
<feature type="compositionally biased region" description="Acidic residues" evidence="9">
    <location>
        <begin position="324"/>
        <end position="345"/>
    </location>
</feature>
<dbReference type="Pfam" id="PF00096">
    <property type="entry name" value="zf-C2H2"/>
    <property type="match status" value="2"/>
</dbReference>
<dbReference type="GO" id="GO:0008270">
    <property type="term" value="F:zinc ion binding"/>
    <property type="evidence" value="ECO:0007669"/>
    <property type="project" value="UniProtKB-KW"/>
</dbReference>
<evidence type="ECO:0000256" key="2">
    <source>
        <dbReference type="ARBA" id="ARBA00022723"/>
    </source>
</evidence>
<dbReference type="InterPro" id="IPR013087">
    <property type="entry name" value="Znf_C2H2_type"/>
</dbReference>
<dbReference type="SMART" id="SM00355">
    <property type="entry name" value="ZnF_C2H2"/>
    <property type="match status" value="2"/>
</dbReference>
<evidence type="ECO:0000256" key="6">
    <source>
        <dbReference type="ARBA" id="ARBA00022833"/>
    </source>
</evidence>
<reference evidence="11" key="1">
    <citation type="submission" date="2022-04" db="EMBL/GenBank/DDBJ databases">
        <authorList>
            <person name="Xu L."/>
            <person name="Lv Z."/>
        </authorList>
    </citation>
    <scope>NUCLEOTIDE SEQUENCE</scope>
    <source>
        <strain evidence="11">LV_2022a</strain>
    </source>
</reference>
<proteinExistence type="inferred from homology"/>
<keyword evidence="3" id="KW-0732">Signal</keyword>
<keyword evidence="12" id="KW-1185">Reference proteome</keyword>
<evidence type="ECO:0000256" key="8">
    <source>
        <dbReference type="PROSITE-ProRule" id="PRU00042"/>
    </source>
</evidence>
<dbReference type="PANTHER" id="PTHR10517:SF14">
    <property type="entry name" value="FOLATE RECEPTOR 1-RELATED"/>
    <property type="match status" value="1"/>
</dbReference>
<dbReference type="SUPFAM" id="SSF57667">
    <property type="entry name" value="beta-beta-alpha zinc fingers"/>
    <property type="match status" value="1"/>
</dbReference>
<keyword evidence="7" id="KW-1015">Disulfide bond</keyword>
<dbReference type="GO" id="GO:0009897">
    <property type="term" value="C:external side of plasma membrane"/>
    <property type="evidence" value="ECO:0007669"/>
    <property type="project" value="TreeGrafter"/>
</dbReference>
<name>A0AAE1ZAL7_SCHME</name>
<dbReference type="EMBL" id="JALJAT010000004">
    <property type="protein sequence ID" value="KAK4470736.1"/>
    <property type="molecule type" value="Genomic_DNA"/>
</dbReference>
<sequence>MTMVTEESNKISVEIQPIQPAPLDLSYRSAMINKLKNFTKAPVSTITIPITNKYDKSSSIQLNDAYDTFISTSITTQLNDEVNNMKKNNIRLSDHFQYPYTSITEQINTTLLKSNLEKLHMLHRMKSNQLKFSSDLYNSPLMMMIPRPEQLLALTMLHNHKTLKFTSIITTTSTTTTTNNNNSNKDNLMLSDELNSTSFNNQSSFINYNQLIDRNNTNNNNNNNNNNNSNYYYSNFIQSNFMSTYMKLLEKLKNPIKINKIDNDYIDGNNNNNNTSYEITTKWLLSWLQKNISSTINTEVKYPMKRKISQTIDGNNNNSNDKVDNDDGGDDDGGDGGGGDEGDDNENNHNNINNINSMHKKSRTISSIFNRIPCDNIELIKENISSTYTNQFISKYERYNCHFCGKLFPRSANLTRHIRTHTGEQPYKCIHCPRSFSISSNLQRHIRNIHQKERPFHCNMLCTHWLAYSLIHAVLLSYQTAAVNRLNLITSVAEYMNLCPDGKFHKHKPSAEPGLSKDCSQWASLSCCNPKVFESVSNTSLYQFTHNHCGTLSDKCQHVFQEELCFYECSPNTGPWLVTVNRKISSERFFKAPLCQSECEYWWDSCKFDKTCVTNWNTHFNWSTGTNTCPESTTCMTIESVFGNATAFCELIWDHAWNVVPDNATSGCMLFSKKTGTSVVENNRIVAQKKAEAIIVLLSSSSKYISIDKTLIFFLLYLSVRLL</sequence>
<evidence type="ECO:0000256" key="5">
    <source>
        <dbReference type="ARBA" id="ARBA00022771"/>
    </source>
</evidence>
<evidence type="ECO:0000313" key="12">
    <source>
        <dbReference type="Proteomes" id="UP001292079"/>
    </source>
</evidence>
<dbReference type="GO" id="GO:0038023">
    <property type="term" value="F:signaling receptor activity"/>
    <property type="evidence" value="ECO:0007669"/>
    <property type="project" value="TreeGrafter"/>
</dbReference>
<dbReference type="PANTHER" id="PTHR10517">
    <property type="entry name" value="FOLATE RECEPTOR"/>
    <property type="match status" value="1"/>
</dbReference>
<reference evidence="11" key="2">
    <citation type="journal article" date="2023" name="Infect Dis Poverty">
        <title>Chromosome-scale genome of the human blood fluke Schistosoma mekongi and its implications for public health.</title>
        <authorList>
            <person name="Zhou M."/>
            <person name="Xu L."/>
            <person name="Xu D."/>
            <person name="Chen W."/>
            <person name="Khan J."/>
            <person name="Hu Y."/>
            <person name="Huang H."/>
            <person name="Wei H."/>
            <person name="Zhang Y."/>
            <person name="Chusongsang P."/>
            <person name="Tanasarnprasert K."/>
            <person name="Hu X."/>
            <person name="Limpanont Y."/>
            <person name="Lv Z."/>
        </authorList>
    </citation>
    <scope>NUCLEOTIDE SEQUENCE</scope>
    <source>
        <strain evidence="11">LV_2022a</strain>
    </source>
</reference>
<dbReference type="Proteomes" id="UP001292079">
    <property type="component" value="Unassembled WGS sequence"/>
</dbReference>
<feature type="domain" description="C2H2-type" evidence="10">
    <location>
        <begin position="399"/>
        <end position="426"/>
    </location>
</feature>
<dbReference type="GO" id="GO:0043565">
    <property type="term" value="F:sequence-specific DNA binding"/>
    <property type="evidence" value="ECO:0007669"/>
    <property type="project" value="UniProtKB-ARBA"/>
</dbReference>
<dbReference type="InterPro" id="IPR018143">
    <property type="entry name" value="Folate_rcpt-like"/>
</dbReference>
<keyword evidence="4" id="KW-0677">Repeat</keyword>
<organism evidence="11 12">
    <name type="scientific">Schistosoma mekongi</name>
    <name type="common">Parasitic worm</name>
    <dbReference type="NCBI Taxonomy" id="38744"/>
    <lineage>
        <taxon>Eukaryota</taxon>
        <taxon>Metazoa</taxon>
        <taxon>Spiralia</taxon>
        <taxon>Lophotrochozoa</taxon>
        <taxon>Platyhelminthes</taxon>
        <taxon>Trematoda</taxon>
        <taxon>Digenea</taxon>
        <taxon>Strigeidida</taxon>
        <taxon>Schistosomatoidea</taxon>
        <taxon>Schistosomatidae</taxon>
        <taxon>Schistosoma</taxon>
    </lineage>
</organism>
<evidence type="ECO:0000256" key="9">
    <source>
        <dbReference type="SAM" id="MobiDB-lite"/>
    </source>
</evidence>
<dbReference type="FunFam" id="3.30.160.60:FF:001732">
    <property type="entry name" value="Zgc:162936"/>
    <property type="match status" value="1"/>
</dbReference>
<evidence type="ECO:0000256" key="7">
    <source>
        <dbReference type="ARBA" id="ARBA00023157"/>
    </source>
</evidence>
<dbReference type="FunFam" id="3.30.160.60:FF:000112">
    <property type="entry name" value="Mds1 and evi1 complex locus protein"/>
    <property type="match status" value="1"/>
</dbReference>
<feature type="domain" description="C2H2-type" evidence="10">
    <location>
        <begin position="427"/>
        <end position="455"/>
    </location>
</feature>
<dbReference type="PROSITE" id="PS00028">
    <property type="entry name" value="ZINC_FINGER_C2H2_1"/>
    <property type="match status" value="2"/>
</dbReference>
<evidence type="ECO:0000313" key="11">
    <source>
        <dbReference type="EMBL" id="KAK4470736.1"/>
    </source>
</evidence>
<keyword evidence="5 8" id="KW-0863">Zinc-finger</keyword>
<evidence type="ECO:0000256" key="4">
    <source>
        <dbReference type="ARBA" id="ARBA00022737"/>
    </source>
</evidence>
<dbReference type="InterPro" id="IPR036236">
    <property type="entry name" value="Znf_C2H2_sf"/>
</dbReference>
<dbReference type="PROSITE" id="PS50157">
    <property type="entry name" value="ZINC_FINGER_C2H2_2"/>
    <property type="match status" value="2"/>
</dbReference>
<dbReference type="Pfam" id="PF03024">
    <property type="entry name" value="Folate_rec"/>
    <property type="match status" value="1"/>
</dbReference>
<keyword evidence="6" id="KW-0862">Zinc</keyword>
<evidence type="ECO:0000259" key="10">
    <source>
        <dbReference type="PROSITE" id="PS50157"/>
    </source>
</evidence>
<dbReference type="GO" id="GO:0045893">
    <property type="term" value="P:positive regulation of DNA-templated transcription"/>
    <property type="evidence" value="ECO:0007669"/>
    <property type="project" value="UniProtKB-ARBA"/>
</dbReference>
<comment type="similarity">
    <text evidence="1">Belongs to the folate receptor family.</text>
</comment>
<gene>
    <name evidence="11" type="ORF">MN116_005643</name>
</gene>
<evidence type="ECO:0000256" key="3">
    <source>
        <dbReference type="ARBA" id="ARBA00022729"/>
    </source>
</evidence>
<feature type="region of interest" description="Disordered" evidence="9">
    <location>
        <begin position="310"/>
        <end position="358"/>
    </location>
</feature>
<protein>
    <recommendedName>
        <fullName evidence="10">C2H2-type domain-containing protein</fullName>
    </recommendedName>
</protein>
<keyword evidence="2" id="KW-0479">Metal-binding</keyword>
<accession>A0AAE1ZAL7</accession>
<dbReference type="GO" id="GO:0005694">
    <property type="term" value="C:chromosome"/>
    <property type="evidence" value="ECO:0007669"/>
    <property type="project" value="UniProtKB-ARBA"/>
</dbReference>